<sequence>MTHAEVKKLLFKDPEVKKAYDDLEFEFALREKIIEKRINEGLTQAKLAKRIGTKQSAISRFESGTSNPTLAFLRKLAAGLDVKIKISVS</sequence>
<protein>
    <submittedName>
        <fullName evidence="3">Transcriptional regulator</fullName>
    </submittedName>
</protein>
<dbReference type="SUPFAM" id="SSF47413">
    <property type="entry name" value="lambda repressor-like DNA-binding domains"/>
    <property type="match status" value="1"/>
</dbReference>
<dbReference type="Pfam" id="PF01381">
    <property type="entry name" value="HTH_3"/>
    <property type="match status" value="1"/>
</dbReference>
<reference evidence="3 4" key="1">
    <citation type="journal article" date="2016" name="Nat. Commun.">
        <title>Thousands of microbial genomes shed light on interconnected biogeochemical processes in an aquifer system.</title>
        <authorList>
            <person name="Anantharaman K."/>
            <person name="Brown C.T."/>
            <person name="Hug L.A."/>
            <person name="Sharon I."/>
            <person name="Castelle C.J."/>
            <person name="Probst A.J."/>
            <person name="Thomas B.C."/>
            <person name="Singh A."/>
            <person name="Wilkins M.J."/>
            <person name="Karaoz U."/>
            <person name="Brodie E.L."/>
            <person name="Williams K.H."/>
            <person name="Hubbard S.S."/>
            <person name="Banfield J.F."/>
        </authorList>
    </citation>
    <scope>NUCLEOTIDE SEQUENCE [LARGE SCALE GENOMIC DNA]</scope>
</reference>
<feature type="domain" description="HTH cro/C1-type" evidence="2">
    <location>
        <begin position="33"/>
        <end position="87"/>
    </location>
</feature>
<gene>
    <name evidence="3" type="ORF">A2677_02380</name>
</gene>
<name>A0A1G2BI42_9BACT</name>
<dbReference type="InterPro" id="IPR010982">
    <property type="entry name" value="Lambda_DNA-bd_dom_sf"/>
</dbReference>
<evidence type="ECO:0000259" key="2">
    <source>
        <dbReference type="PROSITE" id="PS50943"/>
    </source>
</evidence>
<dbReference type="EMBL" id="MHKK01000052">
    <property type="protein sequence ID" value="OGY88834.1"/>
    <property type="molecule type" value="Genomic_DNA"/>
</dbReference>
<dbReference type="SMART" id="SM00530">
    <property type="entry name" value="HTH_XRE"/>
    <property type="match status" value="1"/>
</dbReference>
<evidence type="ECO:0000313" key="4">
    <source>
        <dbReference type="Proteomes" id="UP000177817"/>
    </source>
</evidence>
<dbReference type="PANTHER" id="PTHR46558:SF11">
    <property type="entry name" value="HTH-TYPE TRANSCRIPTIONAL REGULATOR XRE"/>
    <property type="match status" value="1"/>
</dbReference>
<evidence type="ECO:0000313" key="3">
    <source>
        <dbReference type="EMBL" id="OGY88834.1"/>
    </source>
</evidence>
<dbReference type="InterPro" id="IPR001387">
    <property type="entry name" value="Cro/C1-type_HTH"/>
</dbReference>
<keyword evidence="1" id="KW-0238">DNA-binding</keyword>
<dbReference type="PANTHER" id="PTHR46558">
    <property type="entry name" value="TRACRIPTIONAL REGULATORY PROTEIN-RELATED-RELATED"/>
    <property type="match status" value="1"/>
</dbReference>
<dbReference type="Gene3D" id="1.10.260.40">
    <property type="entry name" value="lambda repressor-like DNA-binding domains"/>
    <property type="match status" value="1"/>
</dbReference>
<dbReference type="CDD" id="cd00093">
    <property type="entry name" value="HTH_XRE"/>
    <property type="match status" value="1"/>
</dbReference>
<proteinExistence type="predicted"/>
<comment type="caution">
    <text evidence="3">The sequence shown here is derived from an EMBL/GenBank/DDBJ whole genome shotgun (WGS) entry which is preliminary data.</text>
</comment>
<dbReference type="GO" id="GO:0003677">
    <property type="term" value="F:DNA binding"/>
    <property type="evidence" value="ECO:0007669"/>
    <property type="project" value="UniProtKB-KW"/>
</dbReference>
<dbReference type="AlphaFoldDB" id="A0A1G2BI42"/>
<evidence type="ECO:0000256" key="1">
    <source>
        <dbReference type="ARBA" id="ARBA00023125"/>
    </source>
</evidence>
<organism evidence="3 4">
    <name type="scientific">Candidatus Komeilibacteria bacterium RIFCSPHIGHO2_01_FULL_52_14</name>
    <dbReference type="NCBI Taxonomy" id="1798549"/>
    <lineage>
        <taxon>Bacteria</taxon>
        <taxon>Candidatus Komeiliibacteriota</taxon>
    </lineage>
</organism>
<dbReference type="PROSITE" id="PS50943">
    <property type="entry name" value="HTH_CROC1"/>
    <property type="match status" value="1"/>
</dbReference>
<dbReference type="Proteomes" id="UP000177817">
    <property type="component" value="Unassembled WGS sequence"/>
</dbReference>
<accession>A0A1G2BI42</accession>